<evidence type="ECO:0000259" key="1">
    <source>
        <dbReference type="Pfam" id="PF25019"/>
    </source>
</evidence>
<dbReference type="STRING" id="3469.A0A4Y7IV42"/>
<dbReference type="PANTHER" id="PTHR47186:SF3">
    <property type="entry name" value="OS09G0267800 PROTEIN"/>
    <property type="match status" value="1"/>
</dbReference>
<reference evidence="2 3" key="1">
    <citation type="journal article" date="2018" name="Science">
        <title>The opium poppy genome and morphinan production.</title>
        <authorList>
            <person name="Guo L."/>
            <person name="Winzer T."/>
            <person name="Yang X."/>
            <person name="Li Y."/>
            <person name="Ning Z."/>
            <person name="He Z."/>
            <person name="Teodor R."/>
            <person name="Lu Y."/>
            <person name="Bowser T.A."/>
            <person name="Graham I.A."/>
            <person name="Ye K."/>
        </authorList>
    </citation>
    <scope>NUCLEOTIDE SEQUENCE [LARGE SCALE GENOMIC DNA]</scope>
    <source>
        <strain evidence="3">cv. HN1</strain>
        <tissue evidence="2">Leaves</tissue>
    </source>
</reference>
<protein>
    <recommendedName>
        <fullName evidence="1">R13L1/DRL21-like LRR repeat region domain-containing protein</fullName>
    </recommendedName>
</protein>
<dbReference type="Pfam" id="PF25019">
    <property type="entry name" value="LRR_R13L1-DRL21"/>
    <property type="match status" value="1"/>
</dbReference>
<dbReference type="EMBL" id="CM010716">
    <property type="protein sequence ID" value="RZC51650.1"/>
    <property type="molecule type" value="Genomic_DNA"/>
</dbReference>
<evidence type="ECO:0000313" key="2">
    <source>
        <dbReference type="EMBL" id="RZC51650.1"/>
    </source>
</evidence>
<sequence>LKSLPESVTSLKKLRFLDVSHNPIEEPPGFITKLGSLQTLDVNNCMKLKSLPESVKDLDNLKMFDFDDCPLPEELPEDFGALTQLRYLSLGGTGIKVLPDSCTKLINLEFVHLFDCEVPKEVSNWTKVRRFDKYKTETPMGLGKLVCLEELMYGVREKLANGTEGVEELRNLNRLEDLSIMNLQNVKDPTDAKRANMMGKRSLLMLRLCWSWRHVQEESSSDMMSEQKNSCGFQVQVPLQPHSGLRHLEIINFIGSNLPTWMHALPRLKSLILQNCNGMQQLPAAIGQLQHLTLVELGGLEQLKSLDIGGFPSSKDLYLSRIPSLEDMCCTSDPCPRFQNLYIEDGRKLAEIHLIPCLKSLRLINIGHQVLNTGGLDNVAEKQIHHLE</sequence>
<dbReference type="PANTHER" id="PTHR47186">
    <property type="entry name" value="LEUCINE-RICH REPEAT-CONTAINING PROTEIN 57"/>
    <property type="match status" value="1"/>
</dbReference>
<keyword evidence="3" id="KW-1185">Reference proteome</keyword>
<dbReference type="Gramene" id="RZC51650">
    <property type="protein sequence ID" value="RZC51650"/>
    <property type="gene ID" value="C5167_020069"/>
</dbReference>
<dbReference type="Gene3D" id="3.80.10.10">
    <property type="entry name" value="Ribonuclease Inhibitor"/>
    <property type="match status" value="2"/>
</dbReference>
<accession>A0A4Y7IV42</accession>
<dbReference type="PROSITE" id="PS51450">
    <property type="entry name" value="LRR"/>
    <property type="match status" value="1"/>
</dbReference>
<dbReference type="InterPro" id="IPR032675">
    <property type="entry name" value="LRR_dom_sf"/>
</dbReference>
<dbReference type="Proteomes" id="UP000316621">
    <property type="component" value="Chromosome 2"/>
</dbReference>
<dbReference type="AlphaFoldDB" id="A0A4Y7IV42"/>
<name>A0A4Y7IV42_PAPSO</name>
<feature type="domain" description="R13L1/DRL21-like LRR repeat region" evidence="1">
    <location>
        <begin position="167"/>
        <end position="298"/>
    </location>
</feature>
<evidence type="ECO:0000313" key="3">
    <source>
        <dbReference type="Proteomes" id="UP000316621"/>
    </source>
</evidence>
<feature type="non-terminal residue" evidence="2">
    <location>
        <position position="1"/>
    </location>
</feature>
<dbReference type="InterPro" id="IPR056789">
    <property type="entry name" value="LRR_R13L1-DRL21"/>
</dbReference>
<gene>
    <name evidence="2" type="ORF">C5167_020069</name>
</gene>
<dbReference type="OMA" id="INIGHQV"/>
<dbReference type="InterPro" id="IPR001611">
    <property type="entry name" value="Leu-rich_rpt"/>
</dbReference>
<dbReference type="SUPFAM" id="SSF52058">
    <property type="entry name" value="L domain-like"/>
    <property type="match status" value="1"/>
</dbReference>
<dbReference type="Pfam" id="PF00560">
    <property type="entry name" value="LRR_1"/>
    <property type="match status" value="1"/>
</dbReference>
<proteinExistence type="predicted"/>
<organism evidence="2 3">
    <name type="scientific">Papaver somniferum</name>
    <name type="common">Opium poppy</name>
    <dbReference type="NCBI Taxonomy" id="3469"/>
    <lineage>
        <taxon>Eukaryota</taxon>
        <taxon>Viridiplantae</taxon>
        <taxon>Streptophyta</taxon>
        <taxon>Embryophyta</taxon>
        <taxon>Tracheophyta</taxon>
        <taxon>Spermatophyta</taxon>
        <taxon>Magnoliopsida</taxon>
        <taxon>Ranunculales</taxon>
        <taxon>Papaveraceae</taxon>
        <taxon>Papaveroideae</taxon>
        <taxon>Papaver</taxon>
    </lineage>
</organism>